<sequence>MAKTDNPESARRRRNAAATRDAILDSARQAFARSGYAGAGVREIAAGAGVTAMLVNRYFGSKEQLFAEVVATTMADPTILTRANLHSPRLGETIARALVDITRAGDTPLDGFLIMIHSASSQRAAEIARGQIEQGHQSTLADALQGDLAPQRAALILAFVAGVQIMRQVIGLPALAEAEPEELARLMAPLLQRLVDGAA</sequence>
<evidence type="ECO:0000256" key="4">
    <source>
        <dbReference type="PROSITE-ProRule" id="PRU00335"/>
    </source>
</evidence>
<evidence type="ECO:0000313" key="6">
    <source>
        <dbReference type="EMBL" id="OWJ67073.1"/>
    </source>
</evidence>
<evidence type="ECO:0000256" key="3">
    <source>
        <dbReference type="ARBA" id="ARBA00023163"/>
    </source>
</evidence>
<dbReference type="Pfam" id="PF17920">
    <property type="entry name" value="TetR_C_16"/>
    <property type="match status" value="1"/>
</dbReference>
<dbReference type="Proteomes" id="UP000196655">
    <property type="component" value="Unassembled WGS sequence"/>
</dbReference>
<dbReference type="Gene3D" id="1.10.357.10">
    <property type="entry name" value="Tetracycline Repressor, domain 2"/>
    <property type="match status" value="1"/>
</dbReference>
<comment type="caution">
    <text evidence="6">The sequence shown here is derived from an EMBL/GenBank/DDBJ whole genome shotgun (WGS) entry which is preliminary data.</text>
</comment>
<dbReference type="EMBL" id="NHON01000016">
    <property type="protein sequence ID" value="OWJ67073.1"/>
    <property type="molecule type" value="Genomic_DNA"/>
</dbReference>
<proteinExistence type="predicted"/>
<reference evidence="7" key="1">
    <citation type="submission" date="2017-05" db="EMBL/GenBank/DDBJ databases">
        <authorList>
            <person name="Macchi M."/>
            <person name="Festa S."/>
            <person name="Coppotelli B.M."/>
            <person name="Morelli I.S."/>
        </authorList>
    </citation>
    <scope>NUCLEOTIDE SEQUENCE [LARGE SCALE GENOMIC DNA]</scope>
    <source>
        <strain evidence="7">I</strain>
    </source>
</reference>
<dbReference type="OrthoDB" id="9803547at2"/>
<dbReference type="PANTHER" id="PTHR30055">
    <property type="entry name" value="HTH-TYPE TRANSCRIPTIONAL REGULATOR RUTR"/>
    <property type="match status" value="1"/>
</dbReference>
<dbReference type="AlphaFoldDB" id="A0A211ZP70"/>
<dbReference type="SUPFAM" id="SSF46689">
    <property type="entry name" value="Homeodomain-like"/>
    <property type="match status" value="1"/>
</dbReference>
<dbReference type="InterPro" id="IPR001647">
    <property type="entry name" value="HTH_TetR"/>
</dbReference>
<keyword evidence="3" id="KW-0804">Transcription</keyword>
<evidence type="ECO:0000256" key="1">
    <source>
        <dbReference type="ARBA" id="ARBA00023015"/>
    </source>
</evidence>
<evidence type="ECO:0000256" key="2">
    <source>
        <dbReference type="ARBA" id="ARBA00023125"/>
    </source>
</evidence>
<keyword evidence="2 4" id="KW-0238">DNA-binding</keyword>
<evidence type="ECO:0000313" key="7">
    <source>
        <dbReference type="Proteomes" id="UP000196655"/>
    </source>
</evidence>
<accession>A0A211ZP70</accession>
<dbReference type="PANTHER" id="PTHR30055:SF234">
    <property type="entry name" value="HTH-TYPE TRANSCRIPTIONAL REGULATOR BETI"/>
    <property type="match status" value="1"/>
</dbReference>
<organism evidence="6 7">
    <name type="scientific">Inquilinus limosus</name>
    <dbReference type="NCBI Taxonomy" id="171674"/>
    <lineage>
        <taxon>Bacteria</taxon>
        <taxon>Pseudomonadati</taxon>
        <taxon>Pseudomonadota</taxon>
        <taxon>Alphaproteobacteria</taxon>
        <taxon>Rhodospirillales</taxon>
        <taxon>Rhodospirillaceae</taxon>
        <taxon>Inquilinus</taxon>
    </lineage>
</organism>
<dbReference type="SUPFAM" id="SSF48498">
    <property type="entry name" value="Tetracyclin repressor-like, C-terminal domain"/>
    <property type="match status" value="1"/>
</dbReference>
<dbReference type="InterPro" id="IPR041678">
    <property type="entry name" value="TetR_C_16"/>
</dbReference>
<dbReference type="GO" id="GO:0003700">
    <property type="term" value="F:DNA-binding transcription factor activity"/>
    <property type="evidence" value="ECO:0007669"/>
    <property type="project" value="TreeGrafter"/>
</dbReference>
<dbReference type="InterPro" id="IPR009057">
    <property type="entry name" value="Homeodomain-like_sf"/>
</dbReference>
<dbReference type="InterPro" id="IPR036271">
    <property type="entry name" value="Tet_transcr_reg_TetR-rel_C_sf"/>
</dbReference>
<dbReference type="GO" id="GO:0000976">
    <property type="term" value="F:transcription cis-regulatory region binding"/>
    <property type="evidence" value="ECO:0007669"/>
    <property type="project" value="TreeGrafter"/>
</dbReference>
<gene>
    <name evidence="6" type="ORF">BWR60_11075</name>
</gene>
<dbReference type="PRINTS" id="PR00455">
    <property type="entry name" value="HTHTETR"/>
</dbReference>
<evidence type="ECO:0000259" key="5">
    <source>
        <dbReference type="PROSITE" id="PS50977"/>
    </source>
</evidence>
<dbReference type="InterPro" id="IPR050109">
    <property type="entry name" value="HTH-type_TetR-like_transc_reg"/>
</dbReference>
<keyword evidence="7" id="KW-1185">Reference proteome</keyword>
<dbReference type="Pfam" id="PF00440">
    <property type="entry name" value="TetR_N"/>
    <property type="match status" value="1"/>
</dbReference>
<dbReference type="PROSITE" id="PS50977">
    <property type="entry name" value="HTH_TETR_2"/>
    <property type="match status" value="1"/>
</dbReference>
<protein>
    <submittedName>
        <fullName evidence="6">TetR family transcriptional regulator</fullName>
    </submittedName>
</protein>
<keyword evidence="1" id="KW-0805">Transcription regulation</keyword>
<feature type="DNA-binding region" description="H-T-H motif" evidence="4">
    <location>
        <begin position="40"/>
        <end position="59"/>
    </location>
</feature>
<dbReference type="RefSeq" id="WP_088151080.1">
    <property type="nucleotide sequence ID" value="NZ_NHON01000016.1"/>
</dbReference>
<name>A0A211ZP70_9PROT</name>
<feature type="domain" description="HTH tetR-type" evidence="5">
    <location>
        <begin position="17"/>
        <end position="77"/>
    </location>
</feature>